<evidence type="ECO:0000256" key="1">
    <source>
        <dbReference type="SAM" id="MobiDB-lite"/>
    </source>
</evidence>
<organism evidence="2 3">
    <name type="scientific">Aspergillus sclerotialis</name>
    <dbReference type="NCBI Taxonomy" id="2070753"/>
    <lineage>
        <taxon>Eukaryota</taxon>
        <taxon>Fungi</taxon>
        <taxon>Dikarya</taxon>
        <taxon>Ascomycota</taxon>
        <taxon>Pezizomycotina</taxon>
        <taxon>Eurotiomycetes</taxon>
        <taxon>Eurotiomycetidae</taxon>
        <taxon>Eurotiales</taxon>
        <taxon>Aspergillaceae</taxon>
        <taxon>Aspergillus</taxon>
        <taxon>Aspergillus subgen. Polypaecilum</taxon>
    </lineage>
</organism>
<keyword evidence="3" id="KW-1185">Reference proteome</keyword>
<sequence length="144" mass="16138">TLKSLVSSTLRNPQIVEFRSLRSSVLSELRAIEKVAKQIESSEAETQPRTPEGDEEGSVDGEGDRHLAHALRSSNLPFYETVWTVAKTTCTGIVAFGKRFYWDVDAKDWEVAKKKTSMDKRKSVYVDIVADEGAEWVKVSTISE</sequence>
<comment type="caution">
    <text evidence="2">The sequence shown here is derived from an EMBL/GenBank/DDBJ whole genome shotgun (WGS) entry which is preliminary data.</text>
</comment>
<evidence type="ECO:0000313" key="3">
    <source>
        <dbReference type="Proteomes" id="UP000266188"/>
    </source>
</evidence>
<accession>A0A3A2Z2D7</accession>
<feature type="compositionally biased region" description="Polar residues" evidence="1">
    <location>
        <begin position="39"/>
        <end position="49"/>
    </location>
</feature>
<feature type="non-terminal residue" evidence="2">
    <location>
        <position position="1"/>
    </location>
</feature>
<name>A0A3A2Z2D7_9EURO</name>
<dbReference type="Proteomes" id="UP000266188">
    <property type="component" value="Unassembled WGS sequence"/>
</dbReference>
<protein>
    <submittedName>
        <fullName evidence="2">Uncharacterized protein</fullName>
    </submittedName>
</protein>
<dbReference type="PANTHER" id="PTHR13379:SF0">
    <property type="entry name" value="UPF0415 PROTEIN C7ORF25"/>
    <property type="match status" value="1"/>
</dbReference>
<evidence type="ECO:0000313" key="2">
    <source>
        <dbReference type="EMBL" id="RJE17208.1"/>
    </source>
</evidence>
<proteinExistence type="predicted"/>
<dbReference type="PANTHER" id="PTHR13379">
    <property type="entry name" value="UNCHARACTERIZED DUF1308"/>
    <property type="match status" value="1"/>
</dbReference>
<reference evidence="3" key="1">
    <citation type="submission" date="2017-02" db="EMBL/GenBank/DDBJ databases">
        <authorList>
            <person name="Tafer H."/>
            <person name="Lopandic K."/>
        </authorList>
    </citation>
    <scope>NUCLEOTIDE SEQUENCE [LARGE SCALE GENOMIC DNA]</scope>
    <source>
        <strain evidence="3">CBS 366.77</strain>
    </source>
</reference>
<feature type="non-terminal residue" evidence="2">
    <location>
        <position position="144"/>
    </location>
</feature>
<dbReference type="AlphaFoldDB" id="A0A3A2Z2D7"/>
<dbReference type="EMBL" id="MVGC01001386">
    <property type="protein sequence ID" value="RJE17208.1"/>
    <property type="molecule type" value="Genomic_DNA"/>
</dbReference>
<feature type="region of interest" description="Disordered" evidence="1">
    <location>
        <begin position="38"/>
        <end position="65"/>
    </location>
</feature>
<dbReference type="OrthoDB" id="441890at2759"/>
<gene>
    <name evidence="2" type="ORF">PHISCL_10455</name>
</gene>